<dbReference type="InterPro" id="IPR021184">
    <property type="entry name" value="TNF_CS"/>
</dbReference>
<evidence type="ECO:0000256" key="3">
    <source>
        <dbReference type="ARBA" id="ARBA00022514"/>
    </source>
</evidence>
<keyword evidence="4" id="KW-0964">Secreted</keyword>
<evidence type="ECO:0000256" key="2">
    <source>
        <dbReference type="ARBA" id="ARBA00008670"/>
    </source>
</evidence>
<dbReference type="InterPro" id="IPR006052">
    <property type="entry name" value="TNF_dom"/>
</dbReference>
<dbReference type="InterPro" id="IPR051748">
    <property type="entry name" value="TNF_Ligand_Superfamily"/>
</dbReference>
<comment type="subcellular location">
    <subcellularLocation>
        <location evidence="1">Secreted</location>
    </subcellularLocation>
</comment>
<feature type="compositionally biased region" description="Low complexity" evidence="7">
    <location>
        <begin position="192"/>
        <end position="205"/>
    </location>
</feature>
<accession>A0A0P4W9U4</accession>
<dbReference type="PANTHER" id="PTHR15151:SF24">
    <property type="entry name" value="A PROLIFERATION-INDUCING LIGAND-LIKE PROTEIN-RELATED"/>
    <property type="match status" value="1"/>
</dbReference>
<keyword evidence="5" id="KW-1015">Disulfide bond</keyword>
<keyword evidence="8" id="KW-0472">Membrane</keyword>
<feature type="transmembrane region" description="Helical" evidence="8">
    <location>
        <begin position="20"/>
        <end position="43"/>
    </location>
</feature>
<comment type="similarity">
    <text evidence="2">Belongs to the tumor necrosis factor family.</text>
</comment>
<evidence type="ECO:0000256" key="1">
    <source>
        <dbReference type="ARBA" id="ARBA00004613"/>
    </source>
</evidence>
<dbReference type="SUPFAM" id="SSF49842">
    <property type="entry name" value="TNF-like"/>
    <property type="match status" value="1"/>
</dbReference>
<dbReference type="PROSITE" id="PS00251">
    <property type="entry name" value="THD_1"/>
    <property type="match status" value="1"/>
</dbReference>
<dbReference type="PANTHER" id="PTHR15151">
    <property type="entry name" value="PROTEIN EIGER"/>
    <property type="match status" value="1"/>
</dbReference>
<dbReference type="GO" id="GO:0016020">
    <property type="term" value="C:membrane"/>
    <property type="evidence" value="ECO:0007669"/>
    <property type="project" value="InterPro"/>
</dbReference>
<evidence type="ECO:0000313" key="10">
    <source>
        <dbReference type="EMBL" id="JAI62942.1"/>
    </source>
</evidence>
<dbReference type="Pfam" id="PF00229">
    <property type="entry name" value="TNF"/>
    <property type="match status" value="1"/>
</dbReference>
<dbReference type="EMBL" id="GDRN01076068">
    <property type="protein sequence ID" value="JAI62942.1"/>
    <property type="molecule type" value="Transcribed_RNA"/>
</dbReference>
<dbReference type="GO" id="GO:0005164">
    <property type="term" value="F:tumor necrosis factor receptor binding"/>
    <property type="evidence" value="ECO:0007669"/>
    <property type="project" value="InterPro"/>
</dbReference>
<dbReference type="InterPro" id="IPR008983">
    <property type="entry name" value="Tumour_necrosis_fac-like_dom"/>
</dbReference>
<evidence type="ECO:0000256" key="4">
    <source>
        <dbReference type="ARBA" id="ARBA00022525"/>
    </source>
</evidence>
<evidence type="ECO:0000256" key="8">
    <source>
        <dbReference type="SAM" id="Phobius"/>
    </source>
</evidence>
<feature type="compositionally biased region" description="Basic residues" evidence="7">
    <location>
        <begin position="239"/>
        <end position="263"/>
    </location>
</feature>
<keyword evidence="6" id="KW-0325">Glycoprotein</keyword>
<dbReference type="GO" id="GO:0006955">
    <property type="term" value="P:immune response"/>
    <property type="evidence" value="ECO:0007669"/>
    <property type="project" value="InterPro"/>
</dbReference>
<proteinExistence type="inferred from homology"/>
<dbReference type="GO" id="GO:0005125">
    <property type="term" value="F:cytokine activity"/>
    <property type="evidence" value="ECO:0007669"/>
    <property type="project" value="UniProtKB-KW"/>
</dbReference>
<dbReference type="AlphaFoldDB" id="A0A0P4W9U4"/>
<evidence type="ECO:0000256" key="5">
    <source>
        <dbReference type="ARBA" id="ARBA00023157"/>
    </source>
</evidence>
<dbReference type="GO" id="GO:0005615">
    <property type="term" value="C:extracellular space"/>
    <property type="evidence" value="ECO:0007669"/>
    <property type="project" value="UniProtKB-KW"/>
</dbReference>
<reference evidence="10" key="1">
    <citation type="submission" date="2015-09" db="EMBL/GenBank/DDBJ databases">
        <title>Scylla olivacea transcriptome.</title>
        <authorList>
            <person name="Ikhwanuddin M."/>
        </authorList>
    </citation>
    <scope>NUCLEOTIDE SEQUENCE</scope>
</reference>
<keyword evidence="3" id="KW-0202">Cytokine</keyword>
<protein>
    <recommendedName>
        <fullName evidence="9">THD domain-containing protein</fullName>
    </recommendedName>
</protein>
<feature type="region of interest" description="Disordered" evidence="7">
    <location>
        <begin position="219"/>
        <end position="267"/>
    </location>
</feature>
<keyword evidence="8" id="KW-1133">Transmembrane helix</keyword>
<evidence type="ECO:0000256" key="6">
    <source>
        <dbReference type="ARBA" id="ARBA00023180"/>
    </source>
</evidence>
<feature type="domain" description="THD" evidence="9">
    <location>
        <begin position="350"/>
        <end position="484"/>
    </location>
</feature>
<name>A0A0P4W9U4_SCYOL</name>
<evidence type="ECO:0000256" key="7">
    <source>
        <dbReference type="SAM" id="MobiDB-lite"/>
    </source>
</evidence>
<dbReference type="Gene3D" id="2.60.120.40">
    <property type="match status" value="1"/>
</dbReference>
<keyword evidence="8" id="KW-0812">Transmembrane</keyword>
<feature type="region of interest" description="Disordered" evidence="7">
    <location>
        <begin position="155"/>
        <end position="206"/>
    </location>
</feature>
<evidence type="ECO:0000259" key="9">
    <source>
        <dbReference type="PROSITE" id="PS50049"/>
    </source>
</evidence>
<dbReference type="PROSITE" id="PS50049">
    <property type="entry name" value="THD_2"/>
    <property type="match status" value="1"/>
</dbReference>
<organism evidence="10">
    <name type="scientific">Scylla olivacea</name>
    <name type="common">Orange mud crab</name>
    <name type="synonym">Cancer olivacea</name>
    <dbReference type="NCBI Taxonomy" id="85551"/>
    <lineage>
        <taxon>Eukaryota</taxon>
        <taxon>Metazoa</taxon>
        <taxon>Ecdysozoa</taxon>
        <taxon>Arthropoda</taxon>
        <taxon>Crustacea</taxon>
        <taxon>Multicrustacea</taxon>
        <taxon>Malacostraca</taxon>
        <taxon>Eumalacostraca</taxon>
        <taxon>Eucarida</taxon>
        <taxon>Decapoda</taxon>
        <taxon>Pleocyemata</taxon>
        <taxon>Brachyura</taxon>
        <taxon>Eubrachyura</taxon>
        <taxon>Portunoidea</taxon>
        <taxon>Portunidae</taxon>
        <taxon>Portuninae</taxon>
        <taxon>Scylla</taxon>
    </lineage>
</organism>
<sequence>MEKAATYTVMAPPHPCKRQWVVWAAVGVSVVALVVACVTAAVVNEQAGRINNLEGHLMEMESHIENILRLTIANHEYDYQDYDDDYLYEDDQVDGQEGITVRRVVRRRRQVNSNENELPESPNVPIYDRAYGIDLKTQAVSKGLRLYDSLLDNEENENQSVSEDTPEATESPIKPYHRVSNLWVPKRRRPRLPSSSGTPTLSSRTVVRQVDSTNGDANELAQNIFPSGPAPLSSSRLTQRSHTKSLHGSRRGTKRQQKQRVRSNKAPTSVVFRSSFVKATSRHDGFTSPNSVVPPAPESLEIPKVVEQDGGRTTPVAFSRAPVSSFYGKKRRKLRNKQHRRRRRARPIITLAHFGASSVNTTSHGYHGAGEHLEWTPANWMDKLGLNSKYTMEQGTVTVREAGLYYLYAQVLYESGRSGAGYQILVDDIPILECQLPALRPAPTCLTGGLSYLPRNAKIRVRDLMSNLVTVRRHQNTFFGLVKLMDARYTAEEMLLA</sequence>